<dbReference type="PANTHER" id="PTHR24422:SF10">
    <property type="entry name" value="CHEMOTAXIS PROTEIN METHYLTRANSFERASE 2"/>
    <property type="match status" value="1"/>
</dbReference>
<keyword evidence="1 2" id="KW-0807">Transducer</keyword>
<dbReference type="Gene3D" id="1.10.287.950">
    <property type="entry name" value="Methyl-accepting chemotaxis protein"/>
    <property type="match status" value="1"/>
</dbReference>
<sequence length="421" mass="46959">MDLASEAKTSASLLSDNIVQNIKQHVAWIEFDARGNIIDVNSLFTAVVGYKASDIKGKHHRIFCDEKYRSSAEYRGFWERLERGESFDGTFPRIDKAGRRLWLEATYIPITENDQVIKVIKLAHDVTEAKELQRALENIQLALARSLAIIEFTPQGNIQSANDNFLSAVGYQRDEILGKHHRIFCDNEFYQAHPHFWNELSNGDFKQGLYKRFDKHGKILWLEATYNPIYDESGKVFKIIKFASNVTSRVEREQSIQEVVLSTSEETAQIASRGKQVLENAVKQAELISASVESASDLLGQLLAQSKQISSIVTTIDSIADQTNLLALNAAIEAARAGEHGRGFAVVADEVRSLAARTSKSTIEIEGLVKENERLNGEATSKMRSIQLQAVESKDGITETKSIIEEVSQGAISVAKELSEK</sequence>
<keyword evidence="7" id="KW-1185">Reference proteome</keyword>
<dbReference type="Pfam" id="PF00015">
    <property type="entry name" value="MCPsignal"/>
    <property type="match status" value="1"/>
</dbReference>
<dbReference type="GO" id="GO:0007165">
    <property type="term" value="P:signal transduction"/>
    <property type="evidence" value="ECO:0007669"/>
    <property type="project" value="UniProtKB-KW"/>
</dbReference>
<dbReference type="PANTHER" id="PTHR24422">
    <property type="entry name" value="CHEMOTAXIS PROTEIN METHYLTRANSFERASE"/>
    <property type="match status" value="1"/>
</dbReference>
<evidence type="ECO:0000259" key="4">
    <source>
        <dbReference type="PROSITE" id="PS50112"/>
    </source>
</evidence>
<comment type="caution">
    <text evidence="6">The sequence shown here is derived from an EMBL/GenBank/DDBJ whole genome shotgun (WGS) entry which is preliminary data.</text>
</comment>
<dbReference type="PROSITE" id="PS50113">
    <property type="entry name" value="PAC"/>
    <property type="match status" value="2"/>
</dbReference>
<dbReference type="InterPro" id="IPR004090">
    <property type="entry name" value="Chemotax_Me-accpt_rcpt"/>
</dbReference>
<feature type="domain" description="PAS" evidence="4">
    <location>
        <begin position="128"/>
        <end position="179"/>
    </location>
</feature>
<dbReference type="SMART" id="SM00091">
    <property type="entry name" value="PAS"/>
    <property type="match status" value="2"/>
</dbReference>
<dbReference type="GO" id="GO:0016020">
    <property type="term" value="C:membrane"/>
    <property type="evidence" value="ECO:0007669"/>
    <property type="project" value="InterPro"/>
</dbReference>
<dbReference type="PRINTS" id="PR00260">
    <property type="entry name" value="CHEMTRNSDUCR"/>
</dbReference>
<organism evidence="6 7">
    <name type="scientific">Alteromonas genovensis</name>
    <dbReference type="NCBI Taxonomy" id="471225"/>
    <lineage>
        <taxon>Bacteria</taxon>
        <taxon>Pseudomonadati</taxon>
        <taxon>Pseudomonadota</taxon>
        <taxon>Gammaproteobacteria</taxon>
        <taxon>Alteromonadales</taxon>
        <taxon>Alteromonadaceae</taxon>
        <taxon>Alteromonas/Salinimonas group</taxon>
        <taxon>Alteromonas</taxon>
    </lineage>
</organism>
<evidence type="ECO:0000256" key="2">
    <source>
        <dbReference type="PROSITE-ProRule" id="PRU00284"/>
    </source>
</evidence>
<dbReference type="InterPro" id="IPR001610">
    <property type="entry name" value="PAC"/>
</dbReference>
<gene>
    <name evidence="6" type="ORF">GTQ48_05405</name>
</gene>
<evidence type="ECO:0000313" key="6">
    <source>
        <dbReference type="EMBL" id="NDW14967.1"/>
    </source>
</evidence>
<dbReference type="SUPFAM" id="SSF58104">
    <property type="entry name" value="Methyl-accepting chemotaxis protein (MCP) signaling domain"/>
    <property type="match status" value="1"/>
</dbReference>
<dbReference type="Pfam" id="PF08447">
    <property type="entry name" value="PAS_3"/>
    <property type="match status" value="1"/>
</dbReference>
<dbReference type="EMBL" id="JAAAWO010000003">
    <property type="protein sequence ID" value="NDW14967.1"/>
    <property type="molecule type" value="Genomic_DNA"/>
</dbReference>
<evidence type="ECO:0000256" key="1">
    <source>
        <dbReference type="ARBA" id="ARBA00023224"/>
    </source>
</evidence>
<dbReference type="InterPro" id="IPR004089">
    <property type="entry name" value="MCPsignal_dom"/>
</dbReference>
<dbReference type="SMART" id="SM00086">
    <property type="entry name" value="PAC"/>
    <property type="match status" value="2"/>
</dbReference>
<dbReference type="GO" id="GO:0004888">
    <property type="term" value="F:transmembrane signaling receptor activity"/>
    <property type="evidence" value="ECO:0007669"/>
    <property type="project" value="InterPro"/>
</dbReference>
<dbReference type="PROSITE" id="PS50111">
    <property type="entry name" value="CHEMOTAXIS_TRANSDUC_2"/>
    <property type="match status" value="1"/>
</dbReference>
<feature type="domain" description="Methyl-accepting transducer" evidence="3">
    <location>
        <begin position="244"/>
        <end position="421"/>
    </location>
</feature>
<dbReference type="InterPro" id="IPR035965">
    <property type="entry name" value="PAS-like_dom_sf"/>
</dbReference>
<dbReference type="SUPFAM" id="SSF55785">
    <property type="entry name" value="PYP-like sensor domain (PAS domain)"/>
    <property type="match status" value="2"/>
</dbReference>
<dbReference type="CDD" id="cd11386">
    <property type="entry name" value="MCP_signal"/>
    <property type="match status" value="1"/>
</dbReference>
<dbReference type="InterPro" id="IPR050903">
    <property type="entry name" value="Bact_Chemotaxis_MeTrfase"/>
</dbReference>
<dbReference type="Pfam" id="PF13426">
    <property type="entry name" value="PAS_9"/>
    <property type="match status" value="1"/>
</dbReference>
<dbReference type="InterPro" id="IPR013655">
    <property type="entry name" value="PAS_fold_3"/>
</dbReference>
<dbReference type="PROSITE" id="PS50112">
    <property type="entry name" value="PAS"/>
    <property type="match status" value="1"/>
</dbReference>
<dbReference type="Proteomes" id="UP000471381">
    <property type="component" value="Unassembled WGS sequence"/>
</dbReference>
<evidence type="ECO:0000259" key="3">
    <source>
        <dbReference type="PROSITE" id="PS50111"/>
    </source>
</evidence>
<name>A0A6N9TCF9_9ALTE</name>
<feature type="domain" description="PAC" evidence="5">
    <location>
        <begin position="203"/>
        <end position="258"/>
    </location>
</feature>
<dbReference type="InterPro" id="IPR000014">
    <property type="entry name" value="PAS"/>
</dbReference>
<evidence type="ECO:0000313" key="7">
    <source>
        <dbReference type="Proteomes" id="UP000471381"/>
    </source>
</evidence>
<dbReference type="InterPro" id="IPR000700">
    <property type="entry name" value="PAS-assoc_C"/>
</dbReference>
<accession>A0A6N9TCF9</accession>
<feature type="domain" description="PAC" evidence="5">
    <location>
        <begin position="85"/>
        <end position="138"/>
    </location>
</feature>
<reference evidence="6 7" key="1">
    <citation type="submission" date="2020-01" db="EMBL/GenBank/DDBJ databases">
        <title>Genomes of bacteria type strains.</title>
        <authorList>
            <person name="Chen J."/>
            <person name="Zhu S."/>
            <person name="Yang J."/>
        </authorList>
    </citation>
    <scope>NUCLEOTIDE SEQUENCE [LARGE SCALE GENOMIC DNA]</scope>
    <source>
        <strain evidence="6 7">LMG 24078</strain>
    </source>
</reference>
<proteinExistence type="predicted"/>
<protein>
    <submittedName>
        <fullName evidence="6">PAS domain S-box protein</fullName>
    </submittedName>
</protein>
<dbReference type="NCBIfam" id="TIGR00229">
    <property type="entry name" value="sensory_box"/>
    <property type="match status" value="2"/>
</dbReference>
<dbReference type="CDD" id="cd00130">
    <property type="entry name" value="PAS"/>
    <property type="match status" value="2"/>
</dbReference>
<dbReference type="Gene3D" id="3.30.450.20">
    <property type="entry name" value="PAS domain"/>
    <property type="match status" value="2"/>
</dbReference>
<dbReference type="GO" id="GO:0006935">
    <property type="term" value="P:chemotaxis"/>
    <property type="evidence" value="ECO:0007669"/>
    <property type="project" value="InterPro"/>
</dbReference>
<dbReference type="SMART" id="SM00283">
    <property type="entry name" value="MA"/>
    <property type="match status" value="1"/>
</dbReference>
<evidence type="ECO:0000259" key="5">
    <source>
        <dbReference type="PROSITE" id="PS50113"/>
    </source>
</evidence>
<dbReference type="AlphaFoldDB" id="A0A6N9TCF9"/>